<sequence>MHSITSANINKDKILWTTRNGVYIYCISKSSSTQDSIGMKIRRTRDLQPSNHTDTTLPNPEYHPIWINFLLSSIVTHGICRYLNRHWINRKLEEGSYGVRRIINMLVTEYKIQLFNKFSSSLVTAVLQLINKERNNQSINSGLIHKTLQSYVCMGITLDTGAIPKVYQLLGFAAVMPPPLLPNTLSVPSVIMNRVNDVQTFLKQAKKATHQIPAVKFLFNLNSVLSEQPEIINFRYAQEMFSDMHSNFDDIPSQHFSQQMQIMTRTDFIGASIGGAGQDLLFESNFTIRNHSNATHTIDFLHDVIEMNPELITIIIIADLLSEYLNTNKGRDPKMKVFKEGFSKYVEKCAELYVQQFGCFLHANDKVDVRVYESLPNHDRIFSNVRQNIIQLFEPMDKEEDNANKTIDELLLRTSFVQAELIMSHDSRRIVVFRFPS</sequence>
<dbReference type="WBParaSite" id="RSKR_0000388050.1">
    <property type="protein sequence ID" value="RSKR_0000388050.1"/>
    <property type="gene ID" value="RSKR_0000388050"/>
</dbReference>
<proteinExistence type="predicted"/>
<name>A0AC35TT34_9BILA</name>
<evidence type="ECO:0000313" key="1">
    <source>
        <dbReference type="Proteomes" id="UP000095286"/>
    </source>
</evidence>
<dbReference type="Proteomes" id="UP000095286">
    <property type="component" value="Unplaced"/>
</dbReference>
<evidence type="ECO:0000313" key="2">
    <source>
        <dbReference type="WBParaSite" id="RSKR_0000388050.1"/>
    </source>
</evidence>
<organism evidence="1 2">
    <name type="scientific">Rhabditophanes sp. KR3021</name>
    <dbReference type="NCBI Taxonomy" id="114890"/>
    <lineage>
        <taxon>Eukaryota</taxon>
        <taxon>Metazoa</taxon>
        <taxon>Ecdysozoa</taxon>
        <taxon>Nematoda</taxon>
        <taxon>Chromadorea</taxon>
        <taxon>Rhabditida</taxon>
        <taxon>Tylenchina</taxon>
        <taxon>Panagrolaimomorpha</taxon>
        <taxon>Strongyloidoidea</taxon>
        <taxon>Alloionematidae</taxon>
        <taxon>Rhabditophanes</taxon>
    </lineage>
</organism>
<reference evidence="2" key="1">
    <citation type="submission" date="2016-11" db="UniProtKB">
        <authorList>
            <consortium name="WormBaseParasite"/>
        </authorList>
    </citation>
    <scope>IDENTIFICATION</scope>
    <source>
        <strain evidence="2">KR3021</strain>
    </source>
</reference>
<protein>
    <submittedName>
        <fullName evidence="2">Cullin domain-containing protein</fullName>
    </submittedName>
</protein>
<accession>A0AC35TT34</accession>